<dbReference type="InterPro" id="IPR041183">
    <property type="entry name" value="Cyclophilin-like"/>
</dbReference>
<gene>
    <name evidence="2" type="ORF">H9847_01920</name>
</gene>
<reference evidence="2" key="2">
    <citation type="submission" date="2021-04" db="EMBL/GenBank/DDBJ databases">
        <authorList>
            <person name="Gilroy R."/>
        </authorList>
    </citation>
    <scope>NUCLEOTIDE SEQUENCE</scope>
    <source>
        <strain evidence="2">378</strain>
    </source>
</reference>
<dbReference type="EMBL" id="JAHLFE010000036">
    <property type="protein sequence ID" value="MBU3843620.1"/>
    <property type="molecule type" value="Genomic_DNA"/>
</dbReference>
<feature type="domain" description="Cyclophilin-like" evidence="1">
    <location>
        <begin position="17"/>
        <end position="126"/>
    </location>
</feature>
<comment type="caution">
    <text evidence="2">The sequence shown here is derived from an EMBL/GenBank/DDBJ whole genome shotgun (WGS) entry which is preliminary data.</text>
</comment>
<dbReference type="Pfam" id="PF18050">
    <property type="entry name" value="Cyclophil_like2"/>
    <property type="match status" value="1"/>
</dbReference>
<dbReference type="AlphaFoldDB" id="A0A948TEX9"/>
<sequence>MKTKPSLKDAAHSLHLKWGDHQLTLDLEVSGTSLDLQALLPLQLELVDLNRNEKYADLPEELSGQAKRVRQINAGDVMIFAGNSLVLFYESFSTPYSYVRLGSIREKDQLADLIGSKVRRFTATLEVAS</sequence>
<protein>
    <recommendedName>
        <fullName evidence="1">Cyclophilin-like domain-containing protein</fullName>
    </recommendedName>
</protein>
<accession>A0A948TEX9</accession>
<dbReference type="Gene3D" id="2.40.100.20">
    <property type="match status" value="1"/>
</dbReference>
<dbReference type="Proteomes" id="UP000733611">
    <property type="component" value="Unassembled WGS sequence"/>
</dbReference>
<organism evidence="2 3">
    <name type="scientific">Candidatus Anaerobiospirillum pullicola</name>
    <dbReference type="NCBI Taxonomy" id="2838451"/>
    <lineage>
        <taxon>Bacteria</taxon>
        <taxon>Pseudomonadati</taxon>
        <taxon>Pseudomonadota</taxon>
        <taxon>Gammaproteobacteria</taxon>
        <taxon>Aeromonadales</taxon>
        <taxon>Succinivibrionaceae</taxon>
        <taxon>Anaerobiospirillum</taxon>
    </lineage>
</organism>
<name>A0A948TEX9_9GAMM</name>
<dbReference type="InterPro" id="IPR029000">
    <property type="entry name" value="Cyclophilin-like_dom_sf"/>
</dbReference>
<evidence type="ECO:0000259" key="1">
    <source>
        <dbReference type="Pfam" id="PF18050"/>
    </source>
</evidence>
<evidence type="ECO:0000313" key="2">
    <source>
        <dbReference type="EMBL" id="MBU3843620.1"/>
    </source>
</evidence>
<reference evidence="2" key="1">
    <citation type="journal article" date="2021" name="PeerJ">
        <title>Extensive microbial diversity within the chicken gut microbiome revealed by metagenomics and culture.</title>
        <authorList>
            <person name="Gilroy R."/>
            <person name="Ravi A."/>
            <person name="Getino M."/>
            <person name="Pursley I."/>
            <person name="Horton D.L."/>
            <person name="Alikhan N.F."/>
            <person name="Baker D."/>
            <person name="Gharbi K."/>
            <person name="Hall N."/>
            <person name="Watson M."/>
            <person name="Adriaenssens E.M."/>
            <person name="Foster-Nyarko E."/>
            <person name="Jarju S."/>
            <person name="Secka A."/>
            <person name="Antonio M."/>
            <person name="Oren A."/>
            <person name="Chaudhuri R.R."/>
            <person name="La Ragione R."/>
            <person name="Hildebrand F."/>
            <person name="Pallen M.J."/>
        </authorList>
    </citation>
    <scope>NUCLEOTIDE SEQUENCE</scope>
    <source>
        <strain evidence="2">378</strain>
    </source>
</reference>
<dbReference type="SUPFAM" id="SSF50891">
    <property type="entry name" value="Cyclophilin-like"/>
    <property type="match status" value="1"/>
</dbReference>
<proteinExistence type="predicted"/>
<evidence type="ECO:0000313" key="3">
    <source>
        <dbReference type="Proteomes" id="UP000733611"/>
    </source>
</evidence>